<dbReference type="EMBL" id="BIFQ01000002">
    <property type="protein sequence ID" value="GCE09978.1"/>
    <property type="molecule type" value="Genomic_DNA"/>
</dbReference>
<comment type="caution">
    <text evidence="1">The sequence shown here is derived from an EMBL/GenBank/DDBJ whole genome shotgun (WGS) entry which is preliminary data.</text>
</comment>
<reference evidence="2" key="1">
    <citation type="submission" date="2018-12" db="EMBL/GenBank/DDBJ databases">
        <title>Tengunoibacter tsumagoiensis gen. nov., sp. nov., Dictyobacter kobayashii sp. nov., D. alpinus sp. nov., and D. joshuensis sp. nov. and description of Dictyobacteraceae fam. nov. within the order Ktedonobacterales isolated from Tengu-no-mugimeshi.</title>
        <authorList>
            <person name="Wang C.M."/>
            <person name="Zheng Y."/>
            <person name="Sakai Y."/>
            <person name="Toyoda A."/>
            <person name="Minakuchi Y."/>
            <person name="Abe K."/>
            <person name="Yokota A."/>
            <person name="Yabe S."/>
        </authorList>
    </citation>
    <scope>NUCLEOTIDE SEQUENCE [LARGE SCALE GENOMIC DNA]</scope>
    <source>
        <strain evidence="2">S-27</strain>
    </source>
</reference>
<keyword evidence="2" id="KW-1185">Reference proteome</keyword>
<evidence type="ECO:0000313" key="2">
    <source>
        <dbReference type="Proteomes" id="UP000287224"/>
    </source>
</evidence>
<accession>A0A401ZST6</accession>
<name>A0A401ZST6_9CHLR</name>
<gene>
    <name evidence="1" type="ORF">KDAU_73070</name>
</gene>
<evidence type="ECO:0000313" key="1">
    <source>
        <dbReference type="EMBL" id="GCE09978.1"/>
    </source>
</evidence>
<protein>
    <submittedName>
        <fullName evidence="1">Uncharacterized protein</fullName>
    </submittedName>
</protein>
<dbReference type="Proteomes" id="UP000287224">
    <property type="component" value="Unassembled WGS sequence"/>
</dbReference>
<sequence length="150" mass="17068">MFYYTDHLLHIRFDRRRKSPTATTRSSVEDPLRTIPTAVSAAAPMHPAGLHLLFDVFPMNDLPRQQNLAVTNTSEARDRTALIDPDHHLLDVLLTVPEELDCERAPVLDTSPAVPEQFTRLGWLAGHQAMAILIDHIHHTHHSFKLSFRK</sequence>
<dbReference type="AlphaFoldDB" id="A0A401ZST6"/>
<proteinExistence type="predicted"/>
<organism evidence="1 2">
    <name type="scientific">Dictyobacter aurantiacus</name>
    <dbReference type="NCBI Taxonomy" id="1936993"/>
    <lineage>
        <taxon>Bacteria</taxon>
        <taxon>Bacillati</taxon>
        <taxon>Chloroflexota</taxon>
        <taxon>Ktedonobacteria</taxon>
        <taxon>Ktedonobacterales</taxon>
        <taxon>Dictyobacteraceae</taxon>
        <taxon>Dictyobacter</taxon>
    </lineage>
</organism>